<evidence type="ECO:0000256" key="3">
    <source>
        <dbReference type="SAM" id="Phobius"/>
    </source>
</evidence>
<evidence type="ECO:0000256" key="2">
    <source>
        <dbReference type="PIRSR" id="PIRSR605754-1"/>
    </source>
</evidence>
<evidence type="ECO:0000256" key="1">
    <source>
        <dbReference type="ARBA" id="ARBA00022801"/>
    </source>
</evidence>
<evidence type="ECO:0000313" key="5">
    <source>
        <dbReference type="Proteomes" id="UP000824164"/>
    </source>
</evidence>
<accession>A0A9D1KY07</accession>
<organism evidence="4 5">
    <name type="scientific">Candidatus Onthocola gallistercoris</name>
    <dbReference type="NCBI Taxonomy" id="2840876"/>
    <lineage>
        <taxon>Bacteria</taxon>
        <taxon>Bacillati</taxon>
        <taxon>Bacillota</taxon>
        <taxon>Bacilli</taxon>
        <taxon>Candidatus Onthocola</taxon>
    </lineage>
</organism>
<dbReference type="InterPro" id="IPR009835">
    <property type="entry name" value="SrtB"/>
</dbReference>
<dbReference type="SUPFAM" id="SSF63817">
    <property type="entry name" value="Sortase"/>
    <property type="match status" value="1"/>
</dbReference>
<reference evidence="4" key="1">
    <citation type="submission" date="2020-10" db="EMBL/GenBank/DDBJ databases">
        <authorList>
            <person name="Gilroy R."/>
        </authorList>
    </citation>
    <scope>NUCLEOTIDE SEQUENCE</scope>
    <source>
        <strain evidence="4">CHK187-14744</strain>
    </source>
</reference>
<dbReference type="NCBIfam" id="TIGR03064">
    <property type="entry name" value="sortase_srtB"/>
    <property type="match status" value="1"/>
</dbReference>
<keyword evidence="3" id="KW-0472">Membrane</keyword>
<evidence type="ECO:0000313" key="4">
    <source>
        <dbReference type="EMBL" id="HIU03289.1"/>
    </source>
</evidence>
<feature type="active site" description="Acyl-thioester intermediate" evidence="2">
    <location>
        <position position="242"/>
    </location>
</feature>
<dbReference type="InterPro" id="IPR005754">
    <property type="entry name" value="Sortase"/>
</dbReference>
<dbReference type="InterPro" id="IPR023365">
    <property type="entry name" value="Sortase_dom-sf"/>
</dbReference>
<dbReference type="Proteomes" id="UP000824164">
    <property type="component" value="Unassembled WGS sequence"/>
</dbReference>
<feature type="transmembrane region" description="Helical" evidence="3">
    <location>
        <begin position="7"/>
        <end position="29"/>
    </location>
</feature>
<name>A0A9D1KY07_9FIRM</name>
<proteinExistence type="predicted"/>
<dbReference type="Gene3D" id="2.40.260.10">
    <property type="entry name" value="Sortase"/>
    <property type="match status" value="1"/>
</dbReference>
<comment type="caution">
    <text evidence="4">The sequence shown here is derived from an EMBL/GenBank/DDBJ whole genome shotgun (WGS) entry which is preliminary data.</text>
</comment>
<feature type="active site" description="Proton donor/acceptor" evidence="2">
    <location>
        <position position="146"/>
    </location>
</feature>
<keyword evidence="1 4" id="KW-0378">Hydrolase</keyword>
<keyword evidence="3" id="KW-1133">Transmembrane helix</keyword>
<dbReference type="CDD" id="cd05826">
    <property type="entry name" value="Sortase_B"/>
    <property type="match status" value="1"/>
</dbReference>
<reference evidence="4" key="2">
    <citation type="journal article" date="2021" name="PeerJ">
        <title>Extensive microbial diversity within the chicken gut microbiome revealed by metagenomics and culture.</title>
        <authorList>
            <person name="Gilroy R."/>
            <person name="Ravi A."/>
            <person name="Getino M."/>
            <person name="Pursley I."/>
            <person name="Horton D.L."/>
            <person name="Alikhan N.F."/>
            <person name="Baker D."/>
            <person name="Gharbi K."/>
            <person name="Hall N."/>
            <person name="Watson M."/>
            <person name="Adriaenssens E.M."/>
            <person name="Foster-Nyarko E."/>
            <person name="Jarju S."/>
            <person name="Secka A."/>
            <person name="Antonio M."/>
            <person name="Oren A."/>
            <person name="Chaudhuri R.R."/>
            <person name="La Ragione R."/>
            <person name="Hildebrand F."/>
            <person name="Pallen M.J."/>
        </authorList>
    </citation>
    <scope>NUCLEOTIDE SEQUENCE</scope>
    <source>
        <strain evidence="4">CHK187-14744</strain>
    </source>
</reference>
<protein>
    <submittedName>
        <fullName evidence="4">Class B sortase</fullName>
        <ecNumber evidence="4">3.4.22.71</ecNumber>
    </submittedName>
</protein>
<dbReference type="EMBL" id="DVLT01000051">
    <property type="protein sequence ID" value="HIU03289.1"/>
    <property type="molecule type" value="Genomic_DNA"/>
</dbReference>
<sequence length="261" mass="29591">MKKVIRYLLIFICLLAAGISIGFIALTLMNRQQNEQVYDEIRDQVKATVAETQTAETEEIEETGTITSSDGTVIDFEALKAINPDVYAWIEIPDTKIDYPILQSETDDSYYLNHTIDGTAGYPGSIYTESKNSKDFTDFNTLIYGHDMNDGSMFKGLHDYEAPDFMAEHPYVYVYLPEGRLTYRIFAAVVYDDRHIMVAYDFDKEEDRQAFLDSLDTGDSRNVLDDSVEVTADDHMITLSTCIGDESNHRFIVGAVLVDEE</sequence>
<gene>
    <name evidence="4" type="primary">srtB</name>
    <name evidence="4" type="ORF">IAB63_08565</name>
</gene>
<keyword evidence="3" id="KW-0812">Transmembrane</keyword>
<dbReference type="EC" id="3.4.22.71" evidence="4"/>
<dbReference type="GO" id="GO:0016787">
    <property type="term" value="F:hydrolase activity"/>
    <property type="evidence" value="ECO:0007669"/>
    <property type="project" value="UniProtKB-KW"/>
</dbReference>
<dbReference type="Pfam" id="PF04203">
    <property type="entry name" value="Sortase"/>
    <property type="match status" value="1"/>
</dbReference>
<dbReference type="AlphaFoldDB" id="A0A9D1KY07"/>